<dbReference type="InterPro" id="IPR001611">
    <property type="entry name" value="Leu-rich_rpt"/>
</dbReference>
<evidence type="ECO:0000256" key="13">
    <source>
        <dbReference type="ARBA" id="ARBA00023136"/>
    </source>
</evidence>
<dbReference type="SUPFAM" id="SSF56112">
    <property type="entry name" value="Protein kinase-like (PK-like)"/>
    <property type="match status" value="1"/>
</dbReference>
<dbReference type="EMBL" id="PKPP01001475">
    <property type="protein sequence ID" value="PWA82410.1"/>
    <property type="molecule type" value="Genomic_DNA"/>
</dbReference>
<dbReference type="InterPro" id="IPR032675">
    <property type="entry name" value="LRR_dom_sf"/>
</dbReference>
<comment type="subcellular location">
    <subcellularLocation>
        <location evidence="1">Membrane</location>
    </subcellularLocation>
</comment>
<dbReference type="Gene3D" id="3.30.200.20">
    <property type="entry name" value="Phosphorylase Kinase, domain 1"/>
    <property type="match status" value="1"/>
</dbReference>
<dbReference type="InterPro" id="IPR011009">
    <property type="entry name" value="Kinase-like_dom_sf"/>
</dbReference>
<gene>
    <name evidence="19" type="ORF">CTI12_AA171580</name>
</gene>
<dbReference type="InterPro" id="IPR001245">
    <property type="entry name" value="Ser-Thr/Tyr_kinase_cat_dom"/>
</dbReference>
<evidence type="ECO:0000256" key="12">
    <source>
        <dbReference type="ARBA" id="ARBA00022989"/>
    </source>
</evidence>
<evidence type="ECO:0000256" key="11">
    <source>
        <dbReference type="ARBA" id="ARBA00022840"/>
    </source>
</evidence>
<evidence type="ECO:0000256" key="15">
    <source>
        <dbReference type="PROSITE-ProRule" id="PRU10141"/>
    </source>
</evidence>
<keyword evidence="14" id="KW-0325">Glycoprotein</keyword>
<evidence type="ECO:0000256" key="1">
    <source>
        <dbReference type="ARBA" id="ARBA00004370"/>
    </source>
</evidence>
<evidence type="ECO:0000256" key="16">
    <source>
        <dbReference type="SAM" id="Phobius"/>
    </source>
</evidence>
<sequence length="578" mass="62678">MSVRIELLLVLVFAHVLLTSCQNVDIVYLQALKDNWQNTPPNWVGSDPCGDKWDGITCTDSRVTSMSLNSNGFTGNIPPSIGNLSKLYWLDLADNKLSGSIPVSDGTTPGLDLLVNTKHFHFGKNRLSGEIPSKLFSSEMTLKHVLFEDNQLEGTIPLTLGLVQTLEVLIMQDTGLQGVVPTEIFSIPQIETVVLSDNGLNGTLDFGAAYSTHLQLIDLSNNSISAVTQRGTLTANLILLGNLICLESEATVPYCNHLTESNSSYTTPPNNCMPPTTCGPDQTSSPNCKCSYPYTGILSFRAPSFSDLGNSSIYTSLQSSMMVSFESNQLPVDSISLSNPNKNSDNYLLVSLEIFPSGGERFNRSGISRIGFILSNQTYKPPHSFGPYFFIGNNYDFFSDAQKGKHKSVSIGLIIGVAAGGCFLVLLLVVAGLYAFRQKGRAERATKKNSPFASWDPDKGSGGCPQLKGARSFTFEELKTCTNNFTATANIGSGGYGMVYRGSLPNGQLVAIKRSQQGSTQGANEFKTEIELLSRVHHKNVVSLIGFCFDQGEQMLVYEYIVNGTLKDSLSGNLSSKK</sequence>
<feature type="domain" description="Protein kinase" evidence="18">
    <location>
        <begin position="485"/>
        <end position="578"/>
    </location>
</feature>
<dbReference type="Pfam" id="PF00560">
    <property type="entry name" value="LRR_1"/>
    <property type="match status" value="1"/>
</dbReference>
<evidence type="ECO:0000256" key="5">
    <source>
        <dbReference type="ARBA" id="ARBA00022679"/>
    </source>
</evidence>
<keyword evidence="10 19" id="KW-0418">Kinase</keyword>
<dbReference type="PANTHER" id="PTHR45974">
    <property type="entry name" value="RECEPTOR-LIKE PROTEIN 55"/>
    <property type="match status" value="1"/>
</dbReference>
<dbReference type="AlphaFoldDB" id="A0A2U1P9K6"/>
<evidence type="ECO:0000256" key="14">
    <source>
        <dbReference type="ARBA" id="ARBA00023180"/>
    </source>
</evidence>
<keyword evidence="20" id="KW-1185">Reference proteome</keyword>
<dbReference type="Pfam" id="PF07714">
    <property type="entry name" value="PK_Tyr_Ser-Thr"/>
    <property type="match status" value="1"/>
</dbReference>
<evidence type="ECO:0000313" key="20">
    <source>
        <dbReference type="Proteomes" id="UP000245207"/>
    </source>
</evidence>
<keyword evidence="13 16" id="KW-0472">Membrane</keyword>
<protein>
    <recommendedName>
        <fullName evidence="2">non-specific serine/threonine protein kinase</fullName>
        <ecNumber evidence="2">2.7.11.1</ecNumber>
    </recommendedName>
</protein>
<evidence type="ECO:0000256" key="2">
    <source>
        <dbReference type="ARBA" id="ARBA00012513"/>
    </source>
</evidence>
<evidence type="ECO:0000256" key="8">
    <source>
        <dbReference type="ARBA" id="ARBA00022737"/>
    </source>
</evidence>
<keyword evidence="3" id="KW-0723">Serine/threonine-protein kinase</keyword>
<dbReference type="GO" id="GO:0005524">
    <property type="term" value="F:ATP binding"/>
    <property type="evidence" value="ECO:0007669"/>
    <property type="project" value="UniProtKB-UniRule"/>
</dbReference>
<dbReference type="InterPro" id="IPR000719">
    <property type="entry name" value="Prot_kinase_dom"/>
</dbReference>
<dbReference type="PROSITE" id="PS50011">
    <property type="entry name" value="PROTEIN_KINASE_DOM"/>
    <property type="match status" value="1"/>
</dbReference>
<feature type="transmembrane region" description="Helical" evidence="16">
    <location>
        <begin position="411"/>
        <end position="436"/>
    </location>
</feature>
<dbReference type="Gene3D" id="3.80.10.10">
    <property type="entry name" value="Ribonuclease Inhibitor"/>
    <property type="match status" value="2"/>
</dbReference>
<dbReference type="STRING" id="35608.A0A2U1P9K6"/>
<proteinExistence type="predicted"/>
<evidence type="ECO:0000256" key="7">
    <source>
        <dbReference type="ARBA" id="ARBA00022729"/>
    </source>
</evidence>
<evidence type="ECO:0000256" key="4">
    <source>
        <dbReference type="ARBA" id="ARBA00022614"/>
    </source>
</evidence>
<evidence type="ECO:0000256" key="6">
    <source>
        <dbReference type="ARBA" id="ARBA00022692"/>
    </source>
</evidence>
<feature type="signal peptide" evidence="17">
    <location>
        <begin position="1"/>
        <end position="21"/>
    </location>
</feature>
<dbReference type="FunFam" id="3.30.200.20:FF:000328">
    <property type="entry name" value="Leucine-rich repeat protein kinase family protein"/>
    <property type="match status" value="1"/>
</dbReference>
<accession>A0A2U1P9K6</accession>
<dbReference type="PROSITE" id="PS00107">
    <property type="entry name" value="PROTEIN_KINASE_ATP"/>
    <property type="match status" value="1"/>
</dbReference>
<dbReference type="GO" id="GO:0004674">
    <property type="term" value="F:protein serine/threonine kinase activity"/>
    <property type="evidence" value="ECO:0007669"/>
    <property type="project" value="UniProtKB-KW"/>
</dbReference>
<keyword evidence="5" id="KW-0808">Transferase</keyword>
<keyword evidence="8" id="KW-0677">Repeat</keyword>
<dbReference type="InterPro" id="IPR017441">
    <property type="entry name" value="Protein_kinase_ATP_BS"/>
</dbReference>
<keyword evidence="11 15" id="KW-0067">ATP-binding</keyword>
<evidence type="ECO:0000259" key="18">
    <source>
        <dbReference type="PROSITE" id="PS50011"/>
    </source>
</evidence>
<reference evidence="19 20" key="1">
    <citation type="journal article" date="2018" name="Mol. Plant">
        <title>The genome of Artemisia annua provides insight into the evolution of Asteraceae family and artemisinin biosynthesis.</title>
        <authorList>
            <person name="Shen Q."/>
            <person name="Zhang L."/>
            <person name="Liao Z."/>
            <person name="Wang S."/>
            <person name="Yan T."/>
            <person name="Shi P."/>
            <person name="Liu M."/>
            <person name="Fu X."/>
            <person name="Pan Q."/>
            <person name="Wang Y."/>
            <person name="Lv Z."/>
            <person name="Lu X."/>
            <person name="Zhang F."/>
            <person name="Jiang W."/>
            <person name="Ma Y."/>
            <person name="Chen M."/>
            <person name="Hao X."/>
            <person name="Li L."/>
            <person name="Tang Y."/>
            <person name="Lv G."/>
            <person name="Zhou Y."/>
            <person name="Sun X."/>
            <person name="Brodelius P.E."/>
            <person name="Rose J.K.C."/>
            <person name="Tang K."/>
        </authorList>
    </citation>
    <scope>NUCLEOTIDE SEQUENCE [LARGE SCALE GENOMIC DNA]</scope>
    <source>
        <strain evidence="20">cv. Huhao1</strain>
        <tissue evidence="19">Leaf</tissue>
    </source>
</reference>
<keyword evidence="12 16" id="KW-1133">Transmembrane helix</keyword>
<dbReference type="OrthoDB" id="2015206at2759"/>
<evidence type="ECO:0000256" key="9">
    <source>
        <dbReference type="ARBA" id="ARBA00022741"/>
    </source>
</evidence>
<comment type="caution">
    <text evidence="19">The sequence shown here is derived from an EMBL/GenBank/DDBJ whole genome shotgun (WGS) entry which is preliminary data.</text>
</comment>
<dbReference type="PROSITE" id="PS51257">
    <property type="entry name" value="PROKAR_LIPOPROTEIN"/>
    <property type="match status" value="1"/>
</dbReference>
<dbReference type="InterPro" id="IPR013210">
    <property type="entry name" value="LRR_N_plant-typ"/>
</dbReference>
<evidence type="ECO:0000256" key="10">
    <source>
        <dbReference type="ARBA" id="ARBA00022777"/>
    </source>
</evidence>
<evidence type="ECO:0000256" key="17">
    <source>
        <dbReference type="SAM" id="SignalP"/>
    </source>
</evidence>
<name>A0A2U1P9K6_ARTAN</name>
<organism evidence="19 20">
    <name type="scientific">Artemisia annua</name>
    <name type="common">Sweet wormwood</name>
    <dbReference type="NCBI Taxonomy" id="35608"/>
    <lineage>
        <taxon>Eukaryota</taxon>
        <taxon>Viridiplantae</taxon>
        <taxon>Streptophyta</taxon>
        <taxon>Embryophyta</taxon>
        <taxon>Tracheophyta</taxon>
        <taxon>Spermatophyta</taxon>
        <taxon>Magnoliopsida</taxon>
        <taxon>eudicotyledons</taxon>
        <taxon>Gunneridae</taxon>
        <taxon>Pentapetalae</taxon>
        <taxon>asterids</taxon>
        <taxon>campanulids</taxon>
        <taxon>Asterales</taxon>
        <taxon>Asteraceae</taxon>
        <taxon>Asteroideae</taxon>
        <taxon>Anthemideae</taxon>
        <taxon>Artemisiinae</taxon>
        <taxon>Artemisia</taxon>
    </lineage>
</organism>
<dbReference type="SUPFAM" id="SSF52058">
    <property type="entry name" value="L domain-like"/>
    <property type="match status" value="1"/>
</dbReference>
<dbReference type="EC" id="2.7.11.1" evidence="2"/>
<dbReference type="Pfam" id="PF08263">
    <property type="entry name" value="LRRNT_2"/>
    <property type="match status" value="1"/>
</dbReference>
<keyword evidence="4" id="KW-0433">Leucine-rich repeat</keyword>
<dbReference type="Proteomes" id="UP000245207">
    <property type="component" value="Unassembled WGS sequence"/>
</dbReference>
<feature type="chain" id="PRO_5015763549" description="non-specific serine/threonine protein kinase" evidence="17">
    <location>
        <begin position="22"/>
        <end position="578"/>
    </location>
</feature>
<evidence type="ECO:0000256" key="3">
    <source>
        <dbReference type="ARBA" id="ARBA00022527"/>
    </source>
</evidence>
<dbReference type="FunFam" id="3.80.10.10:FF:000542">
    <property type="entry name" value="Leucine-rich repeat protein kinase family protein"/>
    <property type="match status" value="1"/>
</dbReference>
<keyword evidence="6 16" id="KW-0812">Transmembrane</keyword>
<keyword evidence="9 15" id="KW-0547">Nucleotide-binding</keyword>
<evidence type="ECO:0000313" key="19">
    <source>
        <dbReference type="EMBL" id="PWA82410.1"/>
    </source>
</evidence>
<dbReference type="PANTHER" id="PTHR45974:SF266">
    <property type="entry name" value="LEUCINE-RICH REPEAT RECEPTOR PROTEIN KINASE HPCA1"/>
    <property type="match status" value="1"/>
</dbReference>
<feature type="binding site" evidence="15">
    <location>
        <position position="513"/>
    </location>
    <ligand>
        <name>ATP</name>
        <dbReference type="ChEBI" id="CHEBI:30616"/>
    </ligand>
</feature>
<keyword evidence="7 17" id="KW-0732">Signal</keyword>
<dbReference type="GO" id="GO:0016020">
    <property type="term" value="C:membrane"/>
    <property type="evidence" value="ECO:0007669"/>
    <property type="project" value="UniProtKB-SubCell"/>
</dbReference>